<evidence type="ECO:0000259" key="4">
    <source>
        <dbReference type="PROSITE" id="PS51406"/>
    </source>
</evidence>
<dbReference type="PANTHER" id="PTHR19143">
    <property type="entry name" value="FIBRINOGEN/TENASCIN/ANGIOPOEITIN"/>
    <property type="match status" value="1"/>
</dbReference>
<evidence type="ECO:0000313" key="5">
    <source>
        <dbReference type="EMBL" id="GFR79851.1"/>
    </source>
</evidence>
<dbReference type="PROSITE" id="PS00514">
    <property type="entry name" value="FIBRINOGEN_C_1"/>
    <property type="match status" value="1"/>
</dbReference>
<dbReference type="InterPro" id="IPR014716">
    <property type="entry name" value="Fibrinogen_a/b/g_C_1"/>
</dbReference>
<dbReference type="SUPFAM" id="SSF56496">
    <property type="entry name" value="Fibrinogen C-terminal domain-like"/>
    <property type="match status" value="1"/>
</dbReference>
<organism evidence="5 6">
    <name type="scientific">Elysia marginata</name>
    <dbReference type="NCBI Taxonomy" id="1093978"/>
    <lineage>
        <taxon>Eukaryota</taxon>
        <taxon>Metazoa</taxon>
        <taxon>Spiralia</taxon>
        <taxon>Lophotrochozoa</taxon>
        <taxon>Mollusca</taxon>
        <taxon>Gastropoda</taxon>
        <taxon>Heterobranchia</taxon>
        <taxon>Euthyneura</taxon>
        <taxon>Panpulmonata</taxon>
        <taxon>Sacoglossa</taxon>
        <taxon>Placobranchoidea</taxon>
        <taxon>Plakobranchidae</taxon>
        <taxon>Elysia</taxon>
    </lineage>
</organism>
<dbReference type="InterPro" id="IPR050373">
    <property type="entry name" value="Fibrinogen_C-term_domain"/>
</dbReference>
<dbReference type="GO" id="GO:1990138">
    <property type="term" value="P:neuron projection extension"/>
    <property type="evidence" value="ECO:0007669"/>
    <property type="project" value="TreeGrafter"/>
</dbReference>
<keyword evidence="1" id="KW-1015">Disulfide bond</keyword>
<accession>A0AAV4G5A2</accession>
<keyword evidence="2" id="KW-0175">Coiled coil</keyword>
<evidence type="ECO:0000256" key="1">
    <source>
        <dbReference type="ARBA" id="ARBA00023157"/>
    </source>
</evidence>
<feature type="coiled-coil region" evidence="2">
    <location>
        <begin position="261"/>
        <end position="327"/>
    </location>
</feature>
<dbReference type="InterPro" id="IPR036056">
    <property type="entry name" value="Fibrinogen-like_C"/>
</dbReference>
<feature type="chain" id="PRO_5043853642" evidence="3">
    <location>
        <begin position="24"/>
        <end position="549"/>
    </location>
</feature>
<dbReference type="GO" id="GO:0005178">
    <property type="term" value="F:integrin binding"/>
    <property type="evidence" value="ECO:0007669"/>
    <property type="project" value="TreeGrafter"/>
</dbReference>
<feature type="signal peptide" evidence="3">
    <location>
        <begin position="1"/>
        <end position="23"/>
    </location>
</feature>
<dbReference type="InterPro" id="IPR020837">
    <property type="entry name" value="Fibrinogen_CS"/>
</dbReference>
<evidence type="ECO:0000313" key="6">
    <source>
        <dbReference type="Proteomes" id="UP000762676"/>
    </source>
</evidence>
<proteinExistence type="predicted"/>
<feature type="domain" description="Fibrinogen C-terminal" evidence="4">
    <location>
        <begin position="327"/>
        <end position="544"/>
    </location>
</feature>
<reference evidence="5 6" key="1">
    <citation type="journal article" date="2021" name="Elife">
        <title>Chloroplast acquisition without the gene transfer in kleptoplastic sea slugs, Plakobranchus ocellatus.</title>
        <authorList>
            <person name="Maeda T."/>
            <person name="Takahashi S."/>
            <person name="Yoshida T."/>
            <person name="Shimamura S."/>
            <person name="Takaki Y."/>
            <person name="Nagai Y."/>
            <person name="Toyoda A."/>
            <person name="Suzuki Y."/>
            <person name="Arimoto A."/>
            <person name="Ishii H."/>
            <person name="Satoh N."/>
            <person name="Nishiyama T."/>
            <person name="Hasebe M."/>
            <person name="Maruyama T."/>
            <person name="Minagawa J."/>
            <person name="Obokata J."/>
            <person name="Shigenobu S."/>
        </authorList>
    </citation>
    <scope>NUCLEOTIDE SEQUENCE [LARGE SCALE GENOMIC DNA]</scope>
</reference>
<dbReference type="GO" id="GO:0005615">
    <property type="term" value="C:extracellular space"/>
    <property type="evidence" value="ECO:0007669"/>
    <property type="project" value="TreeGrafter"/>
</dbReference>
<keyword evidence="3" id="KW-0732">Signal</keyword>
<dbReference type="AlphaFoldDB" id="A0AAV4G5A2"/>
<evidence type="ECO:0000256" key="3">
    <source>
        <dbReference type="SAM" id="SignalP"/>
    </source>
</evidence>
<name>A0AAV4G5A2_9GAST</name>
<gene>
    <name evidence="5" type="ORF">ElyMa_002298100</name>
</gene>
<dbReference type="PROSITE" id="PS51406">
    <property type="entry name" value="FIBRINOGEN_C_2"/>
    <property type="match status" value="1"/>
</dbReference>
<dbReference type="InterPro" id="IPR002181">
    <property type="entry name" value="Fibrinogen_a/b/g_C_dom"/>
</dbReference>
<dbReference type="PANTHER" id="PTHR19143:SF348">
    <property type="entry name" value="TENASCIN-N"/>
    <property type="match status" value="1"/>
</dbReference>
<dbReference type="Pfam" id="PF00147">
    <property type="entry name" value="Fibrinogen_C"/>
    <property type="match status" value="1"/>
</dbReference>
<sequence length="549" mass="61077">MNVRKAVYLFLLLVSTVNVGSLAASITAEGLKLSLDRDISTGGRDGMCGQLTCQASGHSVTISSLTITVFEISGSHHEMLAVTKTEPDMVVNVDAIRGNGTLKSNQALAHLNLLTTEVCDSYYFTCQVNFTALDGHAHQIFTMTGPGTPPRFQAATHTDQKHPVTVTETKFTPPKTDNLYLSELWFLGEKITKVEGKFETLRDRLDKRLRENIEAVQSRAGTLENSVLKRVSSVETDFSSRVSRLEDRLSSILLAESPDTRSEVAQSLADMERRLDDVTEKLDQTNATKIASSEHVQQSLEDTERRLDKLTVKLDQINVTLTSLEQEYQFNQPSVCERGMGDDVTKQYAPYVIMFDETLGRDILCDTHTDGGGWIVFQRRAVGDVDFYKDWSFYKDGFGSLTGDFWLGNDAIHALTDKHPYELRLDMRHKGQEVFAAFSNFRIGNEASKYKLQLGPLIGSSAGTGDGLTYHAGMPFSTFDRDNDVHSTAHCAVAHRGGWWYRNCHGANLNGAWGVQSTVGASWNSGAKGWWYLTFTEIKIRRSTGRPRA</sequence>
<dbReference type="SMART" id="SM00186">
    <property type="entry name" value="FBG"/>
    <property type="match status" value="1"/>
</dbReference>
<dbReference type="GO" id="GO:0007160">
    <property type="term" value="P:cell-matrix adhesion"/>
    <property type="evidence" value="ECO:0007669"/>
    <property type="project" value="TreeGrafter"/>
</dbReference>
<comment type="caution">
    <text evidence="5">The sequence shown here is derived from an EMBL/GenBank/DDBJ whole genome shotgun (WGS) entry which is preliminary data.</text>
</comment>
<keyword evidence="6" id="KW-1185">Reference proteome</keyword>
<protein>
    <submittedName>
        <fullName evidence="5">Ficolin-1</fullName>
    </submittedName>
</protein>
<dbReference type="EMBL" id="BMAT01004768">
    <property type="protein sequence ID" value="GFR79851.1"/>
    <property type="molecule type" value="Genomic_DNA"/>
</dbReference>
<evidence type="ECO:0000256" key="2">
    <source>
        <dbReference type="SAM" id="Coils"/>
    </source>
</evidence>
<dbReference type="CDD" id="cd00087">
    <property type="entry name" value="FReD"/>
    <property type="match status" value="1"/>
</dbReference>
<dbReference type="Gene3D" id="3.90.215.10">
    <property type="entry name" value="Gamma Fibrinogen, chain A, domain 1"/>
    <property type="match status" value="1"/>
</dbReference>
<dbReference type="Proteomes" id="UP000762676">
    <property type="component" value="Unassembled WGS sequence"/>
</dbReference>